<evidence type="ECO:0000313" key="2">
    <source>
        <dbReference type="Proteomes" id="UP000712600"/>
    </source>
</evidence>
<sequence>MEFDFRRSDYLAARFTFLAPLVSLHIRFEIGSECFMDLAAQYLSHPIRCSLNFGGLCPAAGLFSMLSEFPFGLIQSVSDGSIGDLLVASFID</sequence>
<proteinExistence type="predicted"/>
<dbReference type="Proteomes" id="UP000712600">
    <property type="component" value="Unassembled WGS sequence"/>
</dbReference>
<comment type="caution">
    <text evidence="1">The sequence shown here is derived from an EMBL/GenBank/DDBJ whole genome shotgun (WGS) entry which is preliminary data.</text>
</comment>
<protein>
    <submittedName>
        <fullName evidence="1">Uncharacterized protein</fullName>
    </submittedName>
</protein>
<accession>A0A8S9QTN6</accession>
<evidence type="ECO:0000313" key="1">
    <source>
        <dbReference type="EMBL" id="KAF3541604.1"/>
    </source>
</evidence>
<dbReference type="AlphaFoldDB" id="A0A8S9QTN6"/>
<organism evidence="1 2">
    <name type="scientific">Brassica cretica</name>
    <name type="common">Mustard</name>
    <dbReference type="NCBI Taxonomy" id="69181"/>
    <lineage>
        <taxon>Eukaryota</taxon>
        <taxon>Viridiplantae</taxon>
        <taxon>Streptophyta</taxon>
        <taxon>Embryophyta</taxon>
        <taxon>Tracheophyta</taxon>
        <taxon>Spermatophyta</taxon>
        <taxon>Magnoliopsida</taxon>
        <taxon>eudicotyledons</taxon>
        <taxon>Gunneridae</taxon>
        <taxon>Pentapetalae</taxon>
        <taxon>rosids</taxon>
        <taxon>malvids</taxon>
        <taxon>Brassicales</taxon>
        <taxon>Brassicaceae</taxon>
        <taxon>Brassiceae</taxon>
        <taxon>Brassica</taxon>
    </lineage>
</organism>
<dbReference type="EMBL" id="QGKX02001290">
    <property type="protein sequence ID" value="KAF3541604.1"/>
    <property type="molecule type" value="Genomic_DNA"/>
</dbReference>
<name>A0A8S9QTN6_BRACR</name>
<gene>
    <name evidence="1" type="ORF">F2Q69_00024074</name>
</gene>
<reference evidence="1" key="1">
    <citation type="submission" date="2019-12" db="EMBL/GenBank/DDBJ databases">
        <title>Genome sequencing and annotation of Brassica cretica.</title>
        <authorList>
            <person name="Studholme D.J."/>
            <person name="Sarris P."/>
        </authorList>
    </citation>
    <scope>NUCLEOTIDE SEQUENCE</scope>
    <source>
        <strain evidence="1">PFS-109/04</strain>
        <tissue evidence="1">Leaf</tissue>
    </source>
</reference>